<dbReference type="Gene3D" id="1.25.40.10">
    <property type="entry name" value="Tetratricopeptide repeat domain"/>
    <property type="match status" value="1"/>
</dbReference>
<dbReference type="SUPFAM" id="SSF52540">
    <property type="entry name" value="P-loop containing nucleoside triphosphate hydrolases"/>
    <property type="match status" value="1"/>
</dbReference>
<dbReference type="InterPro" id="IPR036388">
    <property type="entry name" value="WH-like_DNA-bd_sf"/>
</dbReference>
<dbReference type="InterPro" id="IPR027417">
    <property type="entry name" value="P-loop_NTPase"/>
</dbReference>
<organism evidence="4 5">
    <name type="scientific">Actinomycetospora straminea</name>
    <dbReference type="NCBI Taxonomy" id="663607"/>
    <lineage>
        <taxon>Bacteria</taxon>
        <taxon>Bacillati</taxon>
        <taxon>Actinomycetota</taxon>
        <taxon>Actinomycetes</taxon>
        <taxon>Pseudonocardiales</taxon>
        <taxon>Pseudonocardiaceae</taxon>
        <taxon>Actinomycetospora</taxon>
    </lineage>
</organism>
<sequence length="891" mass="95026">MARRTCWCRSGDSPSVGAGVGAMAVALLERDAELDLLLDRLERAVTGRGGSVVLLSGEAGIGKTTLVRSFLERARDRARVLLGACDDLLSPRALGPLRDVAQDGADRLDRALREGDRDAVLAATLAELADPARPTVLVVEDVHWADDATLDVLRHVGRRLASAPSVLVLTFRDEEVGESLRRVLGALSGPTVHRVALVRLSRAAVTRWAGGTHLTSANLYRLTGGNPFYVSEVLATSGTGPGTTVPATVVDAVLARVRRLDDDTQAALEQLSVVPGAAELSLARTLLGGLEVLEPAERAGMLEVRPDAVAFRHELARHALENTLPASRRMTLHAHVLAALRARPDGDPARIVHHAVGAGDDDAVVEHGPAAARAAGRVGSFRQEIALLEHVLDRSHLLAPADHAALLLACSTAHQSIDAQAPALAATEAAVRIREELGDPVALGEALVPLGPILWSLLRPHEAARAARRAVDLLGPSGDGPTLAVALSWHAWLTAEAGRHEEALAISDAALGTAQRLGVAPVEALPRMMRGSQRLLLDAPDGTADLQEARRLAVAVGHHVFVMYTYILAARHLCVLGRFDEVADVVEEGLGYTRERELGIYADHLLAHGYRCQAVRGEWAAAEAGLRRVVGERDGGESMATRFGLPWLARLLVRRGSDDAEEVLAWALDLAARTDSRFELVPALLAEVESAWLGGDGARARRALARLDDLAAGDVVPVRRAEVLRWRARLGEEVPVPDGCPEPFASGLRGDWAGAAVRWRERGEPYEEALELAGSDEVEATRRALAILDDLGAVPAAARVRRRLRELGVAVVPRGPVATTRTNPYGLTERQLDILVRLVRGRTNAQIAAELVLSVRTVDHHVSAVLAKLGVSSRSEAVAAAAQGDIEIPSR</sequence>
<comment type="caution">
    <text evidence="4">The sequence shown here is derived from an EMBL/GenBank/DDBJ whole genome shotgun (WGS) entry which is preliminary data.</text>
</comment>
<reference evidence="5" key="1">
    <citation type="journal article" date="2019" name="Int. J. Syst. Evol. Microbiol.">
        <title>The Global Catalogue of Microorganisms (GCM) 10K type strain sequencing project: providing services to taxonomists for standard genome sequencing and annotation.</title>
        <authorList>
            <consortium name="The Broad Institute Genomics Platform"/>
            <consortium name="The Broad Institute Genome Sequencing Center for Infectious Disease"/>
            <person name="Wu L."/>
            <person name="Ma J."/>
        </authorList>
    </citation>
    <scope>NUCLEOTIDE SEQUENCE [LARGE SCALE GENOMIC DNA]</scope>
    <source>
        <strain evidence="5">JCM 17983</strain>
    </source>
</reference>
<evidence type="ECO:0000256" key="2">
    <source>
        <dbReference type="ARBA" id="ARBA00022840"/>
    </source>
</evidence>
<dbReference type="Gene3D" id="1.10.10.10">
    <property type="entry name" value="Winged helix-like DNA-binding domain superfamily/Winged helix DNA-binding domain"/>
    <property type="match status" value="1"/>
</dbReference>
<keyword evidence="2" id="KW-0067">ATP-binding</keyword>
<dbReference type="InterPro" id="IPR000792">
    <property type="entry name" value="Tscrpt_reg_LuxR_C"/>
</dbReference>
<dbReference type="PANTHER" id="PTHR16305:SF35">
    <property type="entry name" value="TRANSCRIPTIONAL ACTIVATOR DOMAIN"/>
    <property type="match status" value="1"/>
</dbReference>
<evidence type="ECO:0000256" key="1">
    <source>
        <dbReference type="ARBA" id="ARBA00022741"/>
    </source>
</evidence>
<dbReference type="InterPro" id="IPR016032">
    <property type="entry name" value="Sig_transdc_resp-reg_C-effctor"/>
</dbReference>
<dbReference type="CDD" id="cd06170">
    <property type="entry name" value="LuxR_C_like"/>
    <property type="match status" value="1"/>
</dbReference>
<dbReference type="PANTHER" id="PTHR16305">
    <property type="entry name" value="TESTICULAR SOLUBLE ADENYLYL CYCLASE"/>
    <property type="match status" value="1"/>
</dbReference>
<dbReference type="SUPFAM" id="SSF48452">
    <property type="entry name" value="TPR-like"/>
    <property type="match status" value="1"/>
</dbReference>
<keyword evidence="1" id="KW-0547">Nucleotide-binding</keyword>
<dbReference type="SMART" id="SM00421">
    <property type="entry name" value="HTH_LUXR"/>
    <property type="match status" value="1"/>
</dbReference>
<gene>
    <name evidence="4" type="ORF">GCM10023203_33030</name>
</gene>
<dbReference type="Pfam" id="PF13191">
    <property type="entry name" value="AAA_16"/>
    <property type="match status" value="1"/>
</dbReference>
<dbReference type="SUPFAM" id="SSF46894">
    <property type="entry name" value="C-terminal effector domain of the bipartite response regulators"/>
    <property type="match status" value="1"/>
</dbReference>
<dbReference type="InterPro" id="IPR011990">
    <property type="entry name" value="TPR-like_helical_dom_sf"/>
</dbReference>
<evidence type="ECO:0000313" key="4">
    <source>
        <dbReference type="EMBL" id="GAA4879776.1"/>
    </source>
</evidence>
<accession>A0ABP9EKZ0</accession>
<evidence type="ECO:0000313" key="5">
    <source>
        <dbReference type="Proteomes" id="UP001500457"/>
    </source>
</evidence>
<dbReference type="Proteomes" id="UP001500457">
    <property type="component" value="Unassembled WGS sequence"/>
</dbReference>
<protein>
    <submittedName>
        <fullName evidence="4">AAA family ATPase</fullName>
    </submittedName>
</protein>
<dbReference type="PRINTS" id="PR00038">
    <property type="entry name" value="HTHLUXR"/>
</dbReference>
<dbReference type="InterPro" id="IPR041664">
    <property type="entry name" value="AAA_16"/>
</dbReference>
<proteinExistence type="predicted"/>
<evidence type="ECO:0000259" key="3">
    <source>
        <dbReference type="PROSITE" id="PS50043"/>
    </source>
</evidence>
<dbReference type="Gene3D" id="3.40.50.300">
    <property type="entry name" value="P-loop containing nucleotide triphosphate hydrolases"/>
    <property type="match status" value="1"/>
</dbReference>
<dbReference type="EMBL" id="BAABHQ010000008">
    <property type="protein sequence ID" value="GAA4879776.1"/>
    <property type="molecule type" value="Genomic_DNA"/>
</dbReference>
<dbReference type="Pfam" id="PF00196">
    <property type="entry name" value="GerE"/>
    <property type="match status" value="1"/>
</dbReference>
<dbReference type="PROSITE" id="PS00622">
    <property type="entry name" value="HTH_LUXR_1"/>
    <property type="match status" value="1"/>
</dbReference>
<dbReference type="PROSITE" id="PS50043">
    <property type="entry name" value="HTH_LUXR_2"/>
    <property type="match status" value="1"/>
</dbReference>
<feature type="domain" description="HTH luxR-type" evidence="3">
    <location>
        <begin position="820"/>
        <end position="885"/>
    </location>
</feature>
<name>A0ABP9EKZ0_9PSEU</name>
<keyword evidence="5" id="KW-1185">Reference proteome</keyword>